<comment type="caution">
    <text evidence="2">The sequence shown here is derived from an EMBL/GenBank/DDBJ whole genome shotgun (WGS) entry which is preliminary data.</text>
</comment>
<protein>
    <recommendedName>
        <fullName evidence="1">Antitoxin SocA-like Panacea domain-containing protein</fullName>
    </recommendedName>
</protein>
<organism evidence="2 3">
    <name type="scientific">Bacillus thuringiensis</name>
    <dbReference type="NCBI Taxonomy" id="1428"/>
    <lineage>
        <taxon>Bacteria</taxon>
        <taxon>Bacillati</taxon>
        <taxon>Bacillota</taxon>
        <taxon>Bacilli</taxon>
        <taxon>Bacillales</taxon>
        <taxon>Bacillaceae</taxon>
        <taxon>Bacillus</taxon>
        <taxon>Bacillus cereus group</taxon>
    </lineage>
</organism>
<reference evidence="2 3" key="1">
    <citation type="submission" date="2017-09" db="EMBL/GenBank/DDBJ databases">
        <title>Large-scale bioinformatics analysis of Bacillus genomes uncovers conserved roles of natural products in bacterial physiology.</title>
        <authorList>
            <consortium name="Agbiome Team Llc"/>
            <person name="Bleich R.M."/>
            <person name="Grubbs K.J."/>
            <person name="Santa Maria K.C."/>
            <person name="Allen S.E."/>
            <person name="Farag S."/>
            <person name="Shank E.A."/>
            <person name="Bowers A."/>
        </authorList>
    </citation>
    <scope>NUCLEOTIDE SEQUENCE [LARGE SCALE GENOMIC DNA]</scope>
    <source>
        <strain evidence="2 3">AFS085496</strain>
    </source>
</reference>
<gene>
    <name evidence="2" type="ORF">COJ15_18195</name>
</gene>
<dbReference type="RefSeq" id="WP_098517095.1">
    <property type="nucleotide sequence ID" value="NZ_NUVX01000032.1"/>
</dbReference>
<dbReference type="AlphaFoldDB" id="A0A9X6WMN3"/>
<dbReference type="InterPro" id="IPR025272">
    <property type="entry name" value="SocA_Panacea"/>
</dbReference>
<feature type="domain" description="Antitoxin SocA-like Panacea" evidence="1">
    <location>
        <begin position="183"/>
        <end position="268"/>
    </location>
</feature>
<accession>A0A9X6WMN3</accession>
<dbReference type="Pfam" id="PF13274">
    <property type="entry name" value="SocA_Panacea"/>
    <property type="match status" value="1"/>
</dbReference>
<name>A0A9X6WMN3_BACTU</name>
<sequence>MLTFCEFCRDMVNYSVKDVSKITVIRGKEYRYIGKETFCKECESNIFVSEIRDYNLEQLDHVYRKQEQLVTISQIKEILEKYKIGKRPLSLLLGWGEVTLTRYINGDIPTKQYSDILKRLGSEPSFMLDILEKNKDLITQKAYKVSKVAIAKLQENTSTKGTKIEEVAQYILSKNDDLTPLALQRLIYYAQGFCKVFTGAYLFEEDCEIGSRGPVYRVVLDKYKVYRYDNLEVNCEDIKYLTETEKELLDCIITTLGVYSGKSLEEMIQFDLIRKIDDSELEDYESSKFILEKEEIDNCFNRIKQAYNLEQVSDIKQYSIEVFIKLLTT</sequence>
<proteinExistence type="predicted"/>
<evidence type="ECO:0000259" key="1">
    <source>
        <dbReference type="Pfam" id="PF13274"/>
    </source>
</evidence>
<evidence type="ECO:0000313" key="2">
    <source>
        <dbReference type="EMBL" id="PFJ38600.1"/>
    </source>
</evidence>
<dbReference type="EMBL" id="NUVX01000032">
    <property type="protein sequence ID" value="PFJ38600.1"/>
    <property type="molecule type" value="Genomic_DNA"/>
</dbReference>
<evidence type="ECO:0000313" key="3">
    <source>
        <dbReference type="Proteomes" id="UP000224003"/>
    </source>
</evidence>
<dbReference type="Proteomes" id="UP000224003">
    <property type="component" value="Unassembled WGS sequence"/>
</dbReference>